<keyword evidence="4" id="KW-0808">Transferase</keyword>
<dbReference type="PaxDb" id="1123384-AJ81_05390"/>
<dbReference type="Gene3D" id="3.30.70.270">
    <property type="match status" value="1"/>
</dbReference>
<comment type="similarity">
    <text evidence="2">Belongs to the CRISPR-associated Cas10/Csm1 family.</text>
</comment>
<dbReference type="GO" id="GO:0005524">
    <property type="term" value="F:ATP binding"/>
    <property type="evidence" value="ECO:0007669"/>
    <property type="project" value="UniProtKB-KW"/>
</dbReference>
<dbReference type="InterPro" id="IPR052117">
    <property type="entry name" value="Cas10/Csm1_subtype-III-A"/>
</dbReference>
<gene>
    <name evidence="14" type="ORF">AJ81_05390</name>
</gene>
<evidence type="ECO:0000256" key="7">
    <source>
        <dbReference type="ARBA" id="ARBA00022759"/>
    </source>
</evidence>
<evidence type="ECO:0000256" key="1">
    <source>
        <dbReference type="ARBA" id="ARBA00001968"/>
    </source>
</evidence>
<keyword evidence="11" id="KW-0051">Antiviral defense</keyword>
<dbReference type="Gene3D" id="1.10.3210.10">
    <property type="entry name" value="Hypothetical protein af1432"/>
    <property type="match status" value="1"/>
</dbReference>
<dbReference type="EMBL" id="CP007141">
    <property type="protein sequence ID" value="AJC73728.1"/>
    <property type="molecule type" value="Genomic_DNA"/>
</dbReference>
<evidence type="ECO:0000256" key="2">
    <source>
        <dbReference type="ARBA" id="ARBA00005700"/>
    </source>
</evidence>
<evidence type="ECO:0000256" key="11">
    <source>
        <dbReference type="ARBA" id="ARBA00023118"/>
    </source>
</evidence>
<name>A0A0X1KQZ0_9THEM</name>
<dbReference type="PANTHER" id="PTHR36528:SF1">
    <property type="entry name" value="CRISPR SYSTEM SINGLE-STRAND-SPECIFIC DEOXYRIBONUCLEASE CAS10_CSM1 (SUBTYPE III-A)"/>
    <property type="match status" value="1"/>
</dbReference>
<keyword evidence="15" id="KW-1185">Reference proteome</keyword>
<dbReference type="GO" id="GO:0004519">
    <property type="term" value="F:endonuclease activity"/>
    <property type="evidence" value="ECO:0007669"/>
    <property type="project" value="UniProtKB-KW"/>
</dbReference>
<dbReference type="RefSeq" id="WP_031505216.1">
    <property type="nucleotide sequence ID" value="NC_022795.1"/>
</dbReference>
<keyword evidence="8 14" id="KW-0378">Hydrolase</keyword>
<evidence type="ECO:0000256" key="9">
    <source>
        <dbReference type="ARBA" id="ARBA00022839"/>
    </source>
</evidence>
<organism evidence="14 15">
    <name type="scientific">Pseudothermotoga hypogea DSM 11164 = NBRC 106472</name>
    <dbReference type="NCBI Taxonomy" id="1123384"/>
    <lineage>
        <taxon>Bacteria</taxon>
        <taxon>Thermotogati</taxon>
        <taxon>Thermotogota</taxon>
        <taxon>Thermotogae</taxon>
        <taxon>Thermotogales</taxon>
        <taxon>Thermotogaceae</taxon>
        <taxon>Pseudothermotoga</taxon>
    </lineage>
</organism>
<evidence type="ECO:0000256" key="3">
    <source>
        <dbReference type="ARBA" id="ARBA00014333"/>
    </source>
</evidence>
<keyword evidence="5" id="KW-0540">Nuclease</keyword>
<sequence>MELETLKDVLYLASLFHDIGKFRQRGKLDEDLKKRIRKEFSYEIKSDPQRGIAHEYVGAYVYKNSKLPFKEEAPILISHHHEQLSNLKTEYDVLTKLLTISDRISASEREEQQTSSERKIKLMRSIISSVSLKGERKPPYYKPISRFSRFEGLMDKDQAEEYDHEEDYERLWKEFEELISQDDLLRSYEDKEKRYLFFERIYHLLKEYTSNIPSAYYYSEPNVSLFSHAISTAAIAISLFKQFEEKLFEKSNDRFVFAERIFSSIESLIRSYSSLRSDQPLPNDEPVLGIIKGDVSGIQNFIYNVPNAHGLKKLRGRSFFIAYLAEVIARYIVEKEGLYIANILFCGGGHFYILVPARAFDRLSKYQKILDEKLFKAFSIDLSVLLVGKELTLYDILNFKVHEELSRKLEAEKNRKFSRILDSLFSRPIDLSGPVCPYCNRRMKQKGPDQELECEFCESFAHIGAELVKKRYMKLLKTSEIENPKSANEVFKMFGYMIEFTDNPNEFSYALNKDEFDPKKSMYFVKTANYISKELVEGMEKTTDLETMAERAKGVKRWGILRGDLDNLGKVFASITNVEENQKSSISMVSTLSSEIELFFGVELEKFVAKEFKNCNVVYSGGDDFMILGPWNELPMLSQGIAKHFADYSRNEELSISMAVAIAPSRKYPVYKLGVEAGEMLEKLAKSYMRNGLEKSALALFSGCVGWEEFADFLEKKKLLEKIVEDHDVTKNLIHTLKVFVERQKKKEPTKIWQLYYYVARLIERQTNNEAKKDIQSFFNDILVGRNRLYEKLDLLLEWVHNETRKVEIKGISN</sequence>
<dbReference type="InterPro" id="IPR054767">
    <property type="entry name" value="Cas10-Cmr2_palm2"/>
</dbReference>
<evidence type="ECO:0000256" key="8">
    <source>
        <dbReference type="ARBA" id="ARBA00022801"/>
    </source>
</evidence>
<evidence type="ECO:0000313" key="15">
    <source>
        <dbReference type="Proteomes" id="UP000077469"/>
    </source>
</evidence>
<evidence type="ECO:0000256" key="10">
    <source>
        <dbReference type="ARBA" id="ARBA00022840"/>
    </source>
</evidence>
<evidence type="ECO:0000256" key="4">
    <source>
        <dbReference type="ARBA" id="ARBA00022679"/>
    </source>
</evidence>
<dbReference type="InterPro" id="IPR041062">
    <property type="entry name" value="Csm1_B"/>
</dbReference>
<dbReference type="GO" id="GO:0051607">
    <property type="term" value="P:defense response to virus"/>
    <property type="evidence" value="ECO:0007669"/>
    <property type="project" value="UniProtKB-KW"/>
</dbReference>
<evidence type="ECO:0000259" key="13">
    <source>
        <dbReference type="PROSITE" id="PS50887"/>
    </source>
</evidence>
<dbReference type="PATRIC" id="fig|1123384.7.peg.1066"/>
<comment type="cofactor">
    <cofactor evidence="1">
        <name>a divalent metal cation</name>
        <dbReference type="ChEBI" id="CHEBI:60240"/>
    </cofactor>
</comment>
<evidence type="ECO:0000256" key="6">
    <source>
        <dbReference type="ARBA" id="ARBA00022741"/>
    </source>
</evidence>
<dbReference type="InterPro" id="IPR013408">
    <property type="entry name" value="Cas10/Csm1"/>
</dbReference>
<dbReference type="InterPro" id="IPR043128">
    <property type="entry name" value="Rev_trsase/Diguanyl_cyclase"/>
</dbReference>
<dbReference type="STRING" id="1123384.AJ81_05390"/>
<dbReference type="NCBIfam" id="TIGR02578">
    <property type="entry name" value="cas_TM1811_Csm1"/>
    <property type="match status" value="1"/>
</dbReference>
<dbReference type="Proteomes" id="UP000077469">
    <property type="component" value="Chromosome"/>
</dbReference>
<protein>
    <recommendedName>
        <fullName evidence="3">CRISPR system single-strand-specific deoxyribonuclease Cas10/Csm1 (subtype III-A)</fullName>
    </recommendedName>
    <alternativeName>
        <fullName evidence="12">Cyclic oligoadenylate synthase</fullName>
    </alternativeName>
</protein>
<dbReference type="Pfam" id="PF18211">
    <property type="entry name" value="Csm1_B"/>
    <property type="match status" value="1"/>
</dbReference>
<dbReference type="GO" id="GO:0016740">
    <property type="term" value="F:transferase activity"/>
    <property type="evidence" value="ECO:0007669"/>
    <property type="project" value="UniProtKB-KW"/>
</dbReference>
<feature type="domain" description="GGDEF" evidence="13">
    <location>
        <begin position="556"/>
        <end position="698"/>
    </location>
</feature>
<dbReference type="InterPro" id="IPR000160">
    <property type="entry name" value="GGDEF_dom"/>
</dbReference>
<keyword evidence="7" id="KW-0255">Endonuclease</keyword>
<proteinExistence type="inferred from homology"/>
<evidence type="ECO:0000256" key="5">
    <source>
        <dbReference type="ARBA" id="ARBA00022722"/>
    </source>
</evidence>
<reference evidence="14 15" key="1">
    <citation type="submission" date="2014-01" db="EMBL/GenBank/DDBJ databases">
        <title>Genome sequencing of Thermotog hypogea.</title>
        <authorList>
            <person name="Zhang X."/>
            <person name="Alvare G."/>
            <person name="Fristensky B."/>
            <person name="Chen L."/>
            <person name="Suen T."/>
            <person name="Chen Q."/>
            <person name="Ma K."/>
        </authorList>
    </citation>
    <scope>NUCLEOTIDE SEQUENCE [LARGE SCALE GENOMIC DNA]</scope>
    <source>
        <strain evidence="14 15">DSM 11164</strain>
    </source>
</reference>
<evidence type="ECO:0000313" key="14">
    <source>
        <dbReference type="EMBL" id="AJC73728.1"/>
    </source>
</evidence>
<keyword evidence="10" id="KW-0067">ATP-binding</keyword>
<dbReference type="OrthoDB" id="9768769at2"/>
<keyword evidence="9" id="KW-0269">Exonuclease</keyword>
<accession>A0A0X1KQZ0</accession>
<dbReference type="SUPFAM" id="SSF109604">
    <property type="entry name" value="HD-domain/PDEase-like"/>
    <property type="match status" value="1"/>
</dbReference>
<dbReference type="AlphaFoldDB" id="A0A0X1KQZ0"/>
<evidence type="ECO:0000256" key="12">
    <source>
        <dbReference type="ARBA" id="ARBA00032922"/>
    </source>
</evidence>
<dbReference type="PROSITE" id="PS50887">
    <property type="entry name" value="GGDEF"/>
    <property type="match status" value="1"/>
</dbReference>
<dbReference type="PANTHER" id="PTHR36528">
    <property type="entry name" value="CRISPR SYSTEM SINGLE-STRAND-SPECIFIC DEOXYRIBONUCLEASE CAS10/CSM1 (SUBTYPE III-A)"/>
    <property type="match status" value="1"/>
</dbReference>
<keyword evidence="6" id="KW-0547">Nucleotide-binding</keyword>
<dbReference type="InterPro" id="IPR006674">
    <property type="entry name" value="HD_domain"/>
</dbReference>
<dbReference type="KEGG" id="phy:AJ81_05390"/>
<dbReference type="GO" id="GO:0004527">
    <property type="term" value="F:exonuclease activity"/>
    <property type="evidence" value="ECO:0007669"/>
    <property type="project" value="UniProtKB-KW"/>
</dbReference>
<dbReference type="Pfam" id="PF22335">
    <property type="entry name" value="Cas10-Cmr2_palm2"/>
    <property type="match status" value="1"/>
</dbReference>
<dbReference type="Pfam" id="PF01966">
    <property type="entry name" value="HD"/>
    <property type="match status" value="1"/>
</dbReference>